<reference evidence="9 10" key="1">
    <citation type="submission" date="2023-08" db="EMBL/GenBank/DDBJ databases">
        <title>Black Yeasts Isolated from many extreme environments.</title>
        <authorList>
            <person name="Coleine C."/>
            <person name="Stajich J.E."/>
            <person name="Selbmann L."/>
        </authorList>
    </citation>
    <scope>NUCLEOTIDE SEQUENCE [LARGE SCALE GENOMIC DNA]</scope>
    <source>
        <strain evidence="9 10">CCFEE 5885</strain>
    </source>
</reference>
<comment type="caution">
    <text evidence="9">The sequence shown here is derived from an EMBL/GenBank/DDBJ whole genome shotgun (WGS) entry which is preliminary data.</text>
</comment>
<evidence type="ECO:0000256" key="1">
    <source>
        <dbReference type="ARBA" id="ARBA00001784"/>
    </source>
</evidence>
<dbReference type="Gene3D" id="3.30.1330.80">
    <property type="entry name" value="Hypothetical protein, similar to alpha- acetolactate decarboxylase, domain 2"/>
    <property type="match status" value="2"/>
</dbReference>
<comment type="pathway">
    <text evidence="2">Polyol metabolism; (R,R)-butane-2,3-diol biosynthesis; (R,R)-butane-2,3-diol from pyruvate: step 2/3.</text>
</comment>
<evidence type="ECO:0000313" key="10">
    <source>
        <dbReference type="Proteomes" id="UP001345013"/>
    </source>
</evidence>
<keyword evidence="8" id="KW-0456">Lyase</keyword>
<dbReference type="Proteomes" id="UP001345013">
    <property type="component" value="Unassembled WGS sequence"/>
</dbReference>
<dbReference type="NCBIfam" id="TIGR01252">
    <property type="entry name" value="acetolac_decarb"/>
    <property type="match status" value="1"/>
</dbReference>
<dbReference type="PANTHER" id="PTHR35524:SF1">
    <property type="entry name" value="ALPHA-ACETOLACTATE DECARBOXYLASE"/>
    <property type="match status" value="1"/>
</dbReference>
<evidence type="ECO:0000256" key="4">
    <source>
        <dbReference type="ARBA" id="ARBA00013204"/>
    </source>
</evidence>
<dbReference type="PIRSF" id="PIRSF001332">
    <property type="entry name" value="Acetolac_decarb"/>
    <property type="match status" value="1"/>
</dbReference>
<dbReference type="InterPro" id="IPR005128">
    <property type="entry name" value="Acetolactate_a_deCO2ase"/>
</dbReference>
<gene>
    <name evidence="9" type="ORF">LTR24_002363</name>
</gene>
<evidence type="ECO:0000256" key="7">
    <source>
        <dbReference type="ARBA" id="ARBA00023061"/>
    </source>
</evidence>
<proteinExistence type="inferred from homology"/>
<keyword evidence="10" id="KW-1185">Reference proteome</keyword>
<organism evidence="9 10">
    <name type="scientific">Lithohypha guttulata</name>
    <dbReference type="NCBI Taxonomy" id="1690604"/>
    <lineage>
        <taxon>Eukaryota</taxon>
        <taxon>Fungi</taxon>
        <taxon>Dikarya</taxon>
        <taxon>Ascomycota</taxon>
        <taxon>Pezizomycotina</taxon>
        <taxon>Eurotiomycetes</taxon>
        <taxon>Chaetothyriomycetidae</taxon>
        <taxon>Chaetothyriales</taxon>
        <taxon>Trichomeriaceae</taxon>
        <taxon>Lithohypha</taxon>
    </lineage>
</organism>
<evidence type="ECO:0000256" key="5">
    <source>
        <dbReference type="ARBA" id="ARBA00020164"/>
    </source>
</evidence>
<name>A0ABR0KIJ8_9EURO</name>
<dbReference type="EMBL" id="JAVRRG010000019">
    <property type="protein sequence ID" value="KAK5097316.1"/>
    <property type="molecule type" value="Genomic_DNA"/>
</dbReference>
<protein>
    <recommendedName>
        <fullName evidence="5">Alpha-acetolactate decarboxylase</fullName>
        <ecNumber evidence="4">4.1.1.5</ecNumber>
    </recommendedName>
</protein>
<comment type="catalytic activity">
    <reaction evidence="1">
        <text>(2S)-2-acetolactate + H(+) = (R)-acetoin + CO2</text>
        <dbReference type="Rhea" id="RHEA:21580"/>
        <dbReference type="ChEBI" id="CHEBI:15378"/>
        <dbReference type="ChEBI" id="CHEBI:15686"/>
        <dbReference type="ChEBI" id="CHEBI:16526"/>
        <dbReference type="ChEBI" id="CHEBI:58476"/>
        <dbReference type="EC" id="4.1.1.5"/>
    </reaction>
</comment>
<evidence type="ECO:0000313" key="9">
    <source>
        <dbReference type="EMBL" id="KAK5097316.1"/>
    </source>
</evidence>
<comment type="similarity">
    <text evidence="3">Belongs to the alpha-acetolactate decarboxylase family.</text>
</comment>
<sequence length="258" mass="28382">MVEPNHIYQYSIINALMAGVADSGIPVSQFSSKGNQGIGTFTKIQGELVLLDDKVYQLQASGSIRTAGPEEQLPYAVATQYEPQKTIRTQLKDKDDIDKVLEDFNDHAGNLFMSYRVVGRFKRLKARTVRGQEYEDQPLSELGSKQAVQEYEDIEGTIVGFRAPAAWQGFMVAGEHMHFIDKERNVGGHVLELVSDGEVEFGVAVVNNIHIELPTSEKFNAAKMTTEDAGIKGIEGGILNATVLVQKAGFRRQGTGPH</sequence>
<dbReference type="Pfam" id="PF03306">
    <property type="entry name" value="AAL_decarboxy"/>
    <property type="match status" value="1"/>
</dbReference>
<dbReference type="PANTHER" id="PTHR35524">
    <property type="entry name" value="ALPHA-ACETOLACTATE DECARBOXYLASE"/>
    <property type="match status" value="1"/>
</dbReference>
<keyword evidence="7" id="KW-0005">Acetoin biosynthesis</keyword>
<dbReference type="EC" id="4.1.1.5" evidence="4"/>
<evidence type="ECO:0000256" key="3">
    <source>
        <dbReference type="ARBA" id="ARBA00007106"/>
    </source>
</evidence>
<keyword evidence="6" id="KW-0210">Decarboxylase</keyword>
<accession>A0ABR0KIJ8</accession>
<evidence type="ECO:0000256" key="6">
    <source>
        <dbReference type="ARBA" id="ARBA00022793"/>
    </source>
</evidence>
<dbReference type="CDD" id="cd17299">
    <property type="entry name" value="acetolactate_decarboxylase"/>
    <property type="match status" value="1"/>
</dbReference>
<evidence type="ECO:0000256" key="2">
    <source>
        <dbReference type="ARBA" id="ARBA00005170"/>
    </source>
</evidence>
<dbReference type="SUPFAM" id="SSF117856">
    <property type="entry name" value="AF0104/ALDC/Ptd012-like"/>
    <property type="match status" value="1"/>
</dbReference>
<evidence type="ECO:0000256" key="8">
    <source>
        <dbReference type="ARBA" id="ARBA00023239"/>
    </source>
</evidence>